<organism evidence="1 2">
    <name type="scientific">Flagellimonas lutimaris</name>
    <dbReference type="NCBI Taxonomy" id="475082"/>
    <lineage>
        <taxon>Bacteria</taxon>
        <taxon>Pseudomonadati</taxon>
        <taxon>Bacteroidota</taxon>
        <taxon>Flavobacteriia</taxon>
        <taxon>Flavobacteriales</taxon>
        <taxon>Flavobacteriaceae</taxon>
        <taxon>Flagellimonas</taxon>
    </lineage>
</organism>
<dbReference type="Proteomes" id="UP000266067">
    <property type="component" value="Unassembled WGS sequence"/>
</dbReference>
<dbReference type="EMBL" id="QXFH01000077">
    <property type="protein sequence ID" value="RIV30636.1"/>
    <property type="molecule type" value="Genomic_DNA"/>
</dbReference>
<keyword evidence="2" id="KW-1185">Reference proteome</keyword>
<sequence>MNWKSINWNKPALYLSNSNFESRHIHGHPNQIVFREYISDILNKAEDTRFQIASKLQKDGVQH</sequence>
<reference evidence="1 2" key="1">
    <citation type="submission" date="2018-08" db="EMBL/GenBank/DDBJ databases">
        <title>Proposal of Muricauda 72 sp.nov. and Muricauda NH166 sp.nov., isolated from seawater.</title>
        <authorList>
            <person name="Cheng H."/>
            <person name="Wu Y.-H."/>
            <person name="Guo L.-L."/>
            <person name="Xu X.-W."/>
        </authorList>
    </citation>
    <scope>NUCLEOTIDE SEQUENCE [LARGE SCALE GENOMIC DNA]</scope>
    <source>
        <strain evidence="1 2">KCTC 22173</strain>
    </source>
</reference>
<comment type="caution">
    <text evidence="1">The sequence shown here is derived from an EMBL/GenBank/DDBJ whole genome shotgun (WGS) entry which is preliminary data.</text>
</comment>
<evidence type="ECO:0000313" key="1">
    <source>
        <dbReference type="EMBL" id="RIV30636.1"/>
    </source>
</evidence>
<accession>A0A3A1N5T0</accession>
<name>A0A3A1N5T0_9FLAO</name>
<proteinExistence type="predicted"/>
<evidence type="ECO:0000313" key="2">
    <source>
        <dbReference type="Proteomes" id="UP000266067"/>
    </source>
</evidence>
<dbReference type="AlphaFoldDB" id="A0A3A1N5T0"/>
<protein>
    <submittedName>
        <fullName evidence="1">Uncharacterized protein</fullName>
    </submittedName>
</protein>
<gene>
    <name evidence="1" type="ORF">D2V08_16290</name>
</gene>